<dbReference type="OrthoDB" id="1351429at2"/>
<gene>
    <name evidence="1" type="ORF">IX84_22265</name>
</gene>
<dbReference type="AlphaFoldDB" id="A0A098S2H1"/>
<sequence>MGLFDRFKKKQPETMLDKVQEQAGALIINGFRRLAAANGTAPTAKTSDLKIIEIYKQVGSAFRKASKERNEHLPAGYLNTIVFKFFQVYEIMGDTMFYEHLKYEVARYIKEGLRDDYKQDLKLF</sequence>
<proteinExistence type="predicted"/>
<dbReference type="RefSeq" id="WP_044225516.1">
    <property type="nucleotide sequence ID" value="NZ_JBKAGJ010000026.1"/>
</dbReference>
<name>A0A098S2H1_9BACT</name>
<dbReference type="EMBL" id="JPOS01000080">
    <property type="protein sequence ID" value="KGE86286.1"/>
    <property type="molecule type" value="Genomic_DNA"/>
</dbReference>
<comment type="caution">
    <text evidence="1">The sequence shown here is derived from an EMBL/GenBank/DDBJ whole genome shotgun (WGS) entry which is preliminary data.</text>
</comment>
<keyword evidence="2" id="KW-1185">Reference proteome</keyword>
<dbReference type="Proteomes" id="UP000029736">
    <property type="component" value="Unassembled WGS sequence"/>
</dbReference>
<protein>
    <submittedName>
        <fullName evidence="1">Uncharacterized protein</fullName>
    </submittedName>
</protein>
<accession>A0A098S2H1</accession>
<organism evidence="1 2">
    <name type="scientific">Phaeodactylibacter xiamenensis</name>
    <dbReference type="NCBI Taxonomy" id="1524460"/>
    <lineage>
        <taxon>Bacteria</taxon>
        <taxon>Pseudomonadati</taxon>
        <taxon>Bacteroidota</taxon>
        <taxon>Saprospiria</taxon>
        <taxon>Saprospirales</taxon>
        <taxon>Haliscomenobacteraceae</taxon>
        <taxon>Phaeodactylibacter</taxon>
    </lineage>
</organism>
<reference evidence="1 2" key="1">
    <citation type="journal article" date="2014" name="Int. J. Syst. Evol. Microbiol.">
        <title>Phaeodactylibacter xiamenensis gen. nov., sp. nov., a member of the family Saprospiraceae isolated from the marine alga Phaeodactylum tricornutum.</title>
        <authorList>
            <person name="Chen Z.Jr."/>
            <person name="Lei X."/>
            <person name="Lai Q."/>
            <person name="Li Y."/>
            <person name="Zhang B."/>
            <person name="Zhang J."/>
            <person name="Zhang H."/>
            <person name="Yang L."/>
            <person name="Zheng W."/>
            <person name="Tian Y."/>
            <person name="Yu Z."/>
            <person name="Xu H.Jr."/>
            <person name="Zheng T."/>
        </authorList>
    </citation>
    <scope>NUCLEOTIDE SEQUENCE [LARGE SCALE GENOMIC DNA]</scope>
    <source>
        <strain evidence="1 2">KD52</strain>
    </source>
</reference>
<evidence type="ECO:0000313" key="1">
    <source>
        <dbReference type="EMBL" id="KGE86286.1"/>
    </source>
</evidence>
<evidence type="ECO:0000313" key="2">
    <source>
        <dbReference type="Proteomes" id="UP000029736"/>
    </source>
</evidence>